<accession>A0ACB6F762</accession>
<evidence type="ECO:0000313" key="1">
    <source>
        <dbReference type="EMBL" id="KAB2100148.1"/>
    </source>
</evidence>
<evidence type="ECO:0000313" key="2">
    <source>
        <dbReference type="Proteomes" id="UP000293547"/>
    </source>
</evidence>
<protein>
    <submittedName>
        <fullName evidence="1">Uncharacterized protein</fullName>
    </submittedName>
</protein>
<dbReference type="Proteomes" id="UP000293547">
    <property type="component" value="Unassembled WGS sequence"/>
</dbReference>
<keyword evidence="2" id="KW-1185">Reference proteome</keyword>
<dbReference type="EMBL" id="PDWZ02000013">
    <property type="protein sequence ID" value="KAB2100148.1"/>
    <property type="molecule type" value="Genomic_DNA"/>
</dbReference>
<organism evidence="1 2">
    <name type="scientific">Alternaria gaisen</name>
    <dbReference type="NCBI Taxonomy" id="167740"/>
    <lineage>
        <taxon>Eukaryota</taxon>
        <taxon>Fungi</taxon>
        <taxon>Dikarya</taxon>
        <taxon>Ascomycota</taxon>
        <taxon>Pezizomycotina</taxon>
        <taxon>Dothideomycetes</taxon>
        <taxon>Pleosporomycetidae</taxon>
        <taxon>Pleosporales</taxon>
        <taxon>Pleosporineae</taxon>
        <taxon>Pleosporaceae</taxon>
        <taxon>Alternaria</taxon>
        <taxon>Alternaria sect. Alternaria</taxon>
    </lineage>
</organism>
<name>A0ACB6F762_9PLEO</name>
<reference evidence="1 2" key="1">
    <citation type="journal article" date="2019" name="bioRxiv">
        <title>Genomics, evolutionary history and diagnostics of the Alternaria alternata species group including apple and Asian pear pathotypes.</title>
        <authorList>
            <person name="Armitage A.D."/>
            <person name="Cockerton H.M."/>
            <person name="Sreenivasaprasad S."/>
            <person name="Woodhall J.W."/>
            <person name="Lane C.R."/>
            <person name="Harrison R.J."/>
            <person name="Clarkson J.P."/>
        </authorList>
    </citation>
    <scope>NUCLEOTIDE SEQUENCE [LARGE SCALE GENOMIC DNA]</scope>
    <source>
        <strain evidence="1 2">FERA 650</strain>
    </source>
</reference>
<comment type="caution">
    <text evidence="1">The sequence shown here is derived from an EMBL/GenBank/DDBJ whole genome shotgun (WGS) entry which is preliminary data.</text>
</comment>
<sequence>MQKDTDLNIRETHGIEDAFLAAFEEIDCVALIERPFHIPIRLRFITPSPDSKTGHDYVITDASTHRTGSIYVAVSYTWLHEQSLNGQEIPDYRVKDLSKAGTVPRPPRCPPIVFHRAIQYAHAQGYTYVWIDQECIHQDDPIDVERHLQVMHRIYSNSKVTIAVLATTSGPIDLPTANYFKLSLGPTSYESTEQSAQDVDFRN</sequence>
<gene>
    <name evidence="1" type="ORF">AG0111_0g11451</name>
</gene>
<proteinExistence type="predicted"/>